<accession>A0A9Q3I2F3</accession>
<protein>
    <submittedName>
        <fullName evidence="2">Uncharacterized protein</fullName>
    </submittedName>
</protein>
<keyword evidence="3" id="KW-1185">Reference proteome</keyword>
<name>A0A9Q3I2F3_9BASI</name>
<evidence type="ECO:0000256" key="1">
    <source>
        <dbReference type="SAM" id="MobiDB-lite"/>
    </source>
</evidence>
<comment type="caution">
    <text evidence="2">The sequence shown here is derived from an EMBL/GenBank/DDBJ whole genome shotgun (WGS) entry which is preliminary data.</text>
</comment>
<dbReference type="EMBL" id="AVOT02033152">
    <property type="protein sequence ID" value="MBW0527006.1"/>
    <property type="molecule type" value="Genomic_DNA"/>
</dbReference>
<evidence type="ECO:0000313" key="2">
    <source>
        <dbReference type="EMBL" id="MBW0527006.1"/>
    </source>
</evidence>
<feature type="region of interest" description="Disordered" evidence="1">
    <location>
        <begin position="1"/>
        <end position="25"/>
    </location>
</feature>
<evidence type="ECO:0000313" key="3">
    <source>
        <dbReference type="Proteomes" id="UP000765509"/>
    </source>
</evidence>
<gene>
    <name evidence="2" type="ORF">O181_066721</name>
</gene>
<dbReference type="Proteomes" id="UP000765509">
    <property type="component" value="Unassembled WGS sequence"/>
</dbReference>
<dbReference type="AlphaFoldDB" id="A0A9Q3I2F3"/>
<sequence length="140" mass="15315">MSASRQRQSSHVSHENVTQSTNPFQHYLQGSGTLTSLASASPMLSMLMRPHHPPDETLTLPPHLLPHHSLRFHPPLPSLPLCSVLPKCLQHSLPSLCSRSALPTCSQHCLPSFRSRSALLTCSQHCLPSLCLRSALPTCS</sequence>
<organism evidence="2 3">
    <name type="scientific">Austropuccinia psidii MF-1</name>
    <dbReference type="NCBI Taxonomy" id="1389203"/>
    <lineage>
        <taxon>Eukaryota</taxon>
        <taxon>Fungi</taxon>
        <taxon>Dikarya</taxon>
        <taxon>Basidiomycota</taxon>
        <taxon>Pucciniomycotina</taxon>
        <taxon>Pucciniomycetes</taxon>
        <taxon>Pucciniales</taxon>
        <taxon>Sphaerophragmiaceae</taxon>
        <taxon>Austropuccinia</taxon>
    </lineage>
</organism>
<reference evidence="2" key="1">
    <citation type="submission" date="2021-03" db="EMBL/GenBank/DDBJ databases">
        <title>Draft genome sequence of rust myrtle Austropuccinia psidii MF-1, a brazilian biotype.</title>
        <authorList>
            <person name="Quecine M.C."/>
            <person name="Pachon D.M.R."/>
            <person name="Bonatelli M.L."/>
            <person name="Correr F.H."/>
            <person name="Franceschini L.M."/>
            <person name="Leite T.F."/>
            <person name="Margarido G.R.A."/>
            <person name="Almeida C.A."/>
            <person name="Ferrarezi J.A."/>
            <person name="Labate C.A."/>
        </authorList>
    </citation>
    <scope>NUCLEOTIDE SEQUENCE</scope>
    <source>
        <strain evidence="2">MF-1</strain>
    </source>
</reference>
<proteinExistence type="predicted"/>